<comment type="caution">
    <text evidence="2">The sequence shown here is derived from an EMBL/GenBank/DDBJ whole genome shotgun (WGS) entry which is preliminary data.</text>
</comment>
<organism evidence="2 3">
    <name type="scientific">Lujinxingia litoralis</name>
    <dbReference type="NCBI Taxonomy" id="2211119"/>
    <lineage>
        <taxon>Bacteria</taxon>
        <taxon>Deltaproteobacteria</taxon>
        <taxon>Bradymonadales</taxon>
        <taxon>Lujinxingiaceae</taxon>
        <taxon>Lujinxingia</taxon>
    </lineage>
</organism>
<dbReference type="EMBL" id="QHKO01000001">
    <property type="protein sequence ID" value="RAL24784.1"/>
    <property type="molecule type" value="Genomic_DNA"/>
</dbReference>
<reference evidence="2 3" key="1">
    <citation type="submission" date="2018-05" db="EMBL/GenBank/DDBJ databases">
        <title>Lujinxingia marina gen. nov. sp. nov., a new facultative anaerobic member of the class Deltaproteobacteria, and proposal of Lujinxingaceae fam. nov.</title>
        <authorList>
            <person name="Li C.-M."/>
        </authorList>
    </citation>
    <scope>NUCLEOTIDE SEQUENCE [LARGE SCALE GENOMIC DNA]</scope>
    <source>
        <strain evidence="2 3">B210</strain>
    </source>
</reference>
<proteinExistence type="predicted"/>
<feature type="compositionally biased region" description="Basic and acidic residues" evidence="1">
    <location>
        <begin position="616"/>
        <end position="631"/>
    </location>
</feature>
<feature type="region of interest" description="Disordered" evidence="1">
    <location>
        <begin position="600"/>
        <end position="631"/>
    </location>
</feature>
<dbReference type="OrthoDB" id="5526344at2"/>
<sequence length="631" mass="67240">MSASRGWSWVLVAMLAGGWVGCETPRSGETSSVRGGEEAQVARLMESAQVVARAAELRDRGYGGEVEVVRGESVAPGRGLGEGIEEERARLSQALFGDAEALQLSVDRGWSSRAEARAGEQGAMRVIQEGDGEVSRWASAMASSVALESQVFGALETAGSVDGWLAQQVVRSAGPMFASTLALAEAQGMELDGALLARRPDLAERVAGVNEVMAAGEGASVERALGALVMREALGLAAALYRAQGWGGVEWGRVEGSGQSVDVVRPDRWMGGDGEAVWQWPEAFEAVQQARRWELIGQGRVGPLLTSVWLEEVLDARGARSIFGAWLADSYRVYRSPGGGEEGFVWLSAWRTPHEAQQVAAAMEQALVARQGEGAGARTRVAVQGLHVALTSYTEAQDPGHLDDEVKALAGAALAFLPEEPAPLRFVPTTYERYVEAAQEARLEGERWQDPASGWTMSLEALDGWQVQKSDEVHVRWFATHEDGALAQWTTELVDPLGAAFGSDDYVAGLKEAFARSVQGSEPEVQVSAEGEGGPRVSLAATGEIDGRAIELQLWQWERGEVLTSYSVQAPADGVGERLAEVALALESLELYGEALVPERERGEAEGGAAGGAEGRGAEAEGILEFRVEEE</sequence>
<dbReference type="PROSITE" id="PS51257">
    <property type="entry name" value="PROKAR_LIPOPROTEIN"/>
    <property type="match status" value="1"/>
</dbReference>
<protein>
    <submittedName>
        <fullName evidence="2">Uncharacterized protein</fullName>
    </submittedName>
</protein>
<keyword evidence="3" id="KW-1185">Reference proteome</keyword>
<dbReference type="Proteomes" id="UP000249169">
    <property type="component" value="Unassembled WGS sequence"/>
</dbReference>
<accession>A0A328CAI2</accession>
<gene>
    <name evidence="2" type="ORF">DL240_00815</name>
</gene>
<evidence type="ECO:0000256" key="1">
    <source>
        <dbReference type="SAM" id="MobiDB-lite"/>
    </source>
</evidence>
<evidence type="ECO:0000313" key="3">
    <source>
        <dbReference type="Proteomes" id="UP000249169"/>
    </source>
</evidence>
<evidence type="ECO:0000313" key="2">
    <source>
        <dbReference type="EMBL" id="RAL24784.1"/>
    </source>
</evidence>
<dbReference type="AlphaFoldDB" id="A0A328CAI2"/>
<dbReference type="RefSeq" id="WP_111727956.1">
    <property type="nucleotide sequence ID" value="NZ_QHKO01000001.1"/>
</dbReference>
<feature type="compositionally biased region" description="Gly residues" evidence="1">
    <location>
        <begin position="606"/>
        <end position="615"/>
    </location>
</feature>
<name>A0A328CAI2_9DELT</name>